<dbReference type="InterPro" id="IPR006741">
    <property type="entry name" value="AgrB"/>
</dbReference>
<evidence type="ECO:0000313" key="9">
    <source>
        <dbReference type="EMBL" id="VUX62915.1"/>
    </source>
</evidence>
<keyword evidence="10" id="KW-1185">Reference proteome</keyword>
<organism evidence="9 10">
    <name type="scientific">Blautia wexlerae</name>
    <dbReference type="NCBI Taxonomy" id="418240"/>
    <lineage>
        <taxon>Bacteria</taxon>
        <taxon>Bacillati</taxon>
        <taxon>Bacillota</taxon>
        <taxon>Clostridia</taxon>
        <taxon>Lachnospirales</taxon>
        <taxon>Lachnospiraceae</taxon>
        <taxon>Blautia</taxon>
    </lineage>
</organism>
<dbReference type="GO" id="GO:0006508">
    <property type="term" value="P:proteolysis"/>
    <property type="evidence" value="ECO:0007669"/>
    <property type="project" value="UniProtKB-KW"/>
</dbReference>
<keyword evidence="6 8" id="KW-1133">Transmembrane helix</keyword>
<keyword evidence="2" id="KW-0673">Quorum sensing</keyword>
<evidence type="ECO:0000256" key="6">
    <source>
        <dbReference type="ARBA" id="ARBA00022989"/>
    </source>
</evidence>
<keyword evidence="7 8" id="KW-0472">Membrane</keyword>
<feature type="transmembrane region" description="Helical" evidence="8">
    <location>
        <begin position="101"/>
        <end position="121"/>
    </location>
</feature>
<dbReference type="AlphaFoldDB" id="A0A564WL98"/>
<dbReference type="GO" id="GO:0016020">
    <property type="term" value="C:membrane"/>
    <property type="evidence" value="ECO:0007669"/>
    <property type="project" value="InterPro"/>
</dbReference>
<keyword evidence="1" id="KW-1003">Cell membrane</keyword>
<feature type="transmembrane region" description="Helical" evidence="8">
    <location>
        <begin position="73"/>
        <end position="95"/>
    </location>
</feature>
<keyword evidence="3" id="KW-0645">Protease</keyword>
<evidence type="ECO:0000256" key="4">
    <source>
        <dbReference type="ARBA" id="ARBA00022692"/>
    </source>
</evidence>
<feature type="transmembrane region" description="Helical" evidence="8">
    <location>
        <begin position="166"/>
        <end position="183"/>
    </location>
</feature>
<evidence type="ECO:0000256" key="1">
    <source>
        <dbReference type="ARBA" id="ARBA00022475"/>
    </source>
</evidence>
<evidence type="ECO:0000256" key="3">
    <source>
        <dbReference type="ARBA" id="ARBA00022670"/>
    </source>
</evidence>
<evidence type="ECO:0000256" key="2">
    <source>
        <dbReference type="ARBA" id="ARBA00022654"/>
    </source>
</evidence>
<feature type="transmembrane region" description="Helical" evidence="8">
    <location>
        <begin position="28"/>
        <end position="52"/>
    </location>
</feature>
<dbReference type="RefSeq" id="WP_144136746.1">
    <property type="nucleotide sequence ID" value="NZ_CABHOF010000014.1"/>
</dbReference>
<evidence type="ECO:0000256" key="5">
    <source>
        <dbReference type="ARBA" id="ARBA00022801"/>
    </source>
</evidence>
<dbReference type="GO" id="GO:0009372">
    <property type="term" value="P:quorum sensing"/>
    <property type="evidence" value="ECO:0007669"/>
    <property type="project" value="UniProtKB-KW"/>
</dbReference>
<keyword evidence="5" id="KW-0378">Hydrolase</keyword>
<evidence type="ECO:0000256" key="8">
    <source>
        <dbReference type="SAM" id="Phobius"/>
    </source>
</evidence>
<name>A0A564WL98_9FIRM</name>
<reference evidence="9 10" key="1">
    <citation type="submission" date="2019-07" db="EMBL/GenBank/DDBJ databases">
        <authorList>
            <person name="Chang H.-W."/>
            <person name="Raman A."/>
            <person name="Venkatesh S."/>
            <person name="Gehrig J."/>
        </authorList>
    </citation>
    <scope>NUCLEOTIDE SEQUENCE [LARGE SCALE GENOMIC DNA]</scope>
    <source>
        <strain evidence="9">Blautia_wexlerae_LFYP_14</strain>
    </source>
</reference>
<evidence type="ECO:0000256" key="7">
    <source>
        <dbReference type="ARBA" id="ARBA00023136"/>
    </source>
</evidence>
<dbReference type="Pfam" id="PF04647">
    <property type="entry name" value="AgrB"/>
    <property type="match status" value="1"/>
</dbReference>
<dbReference type="Proteomes" id="UP000366766">
    <property type="component" value="Unassembled WGS sequence"/>
</dbReference>
<feature type="transmembrane region" description="Helical" evidence="8">
    <location>
        <begin position="141"/>
        <end position="160"/>
    </location>
</feature>
<dbReference type="GO" id="GO:0008233">
    <property type="term" value="F:peptidase activity"/>
    <property type="evidence" value="ECO:0007669"/>
    <property type="project" value="UniProtKB-KW"/>
</dbReference>
<gene>
    <name evidence="9" type="ORF">BWLFYP14_00664</name>
</gene>
<proteinExistence type="predicted"/>
<accession>A0A564WL98</accession>
<keyword evidence="4 8" id="KW-0812">Transmembrane</keyword>
<dbReference type="SMART" id="SM00793">
    <property type="entry name" value="AgrB"/>
    <property type="match status" value="1"/>
</dbReference>
<protein>
    <submittedName>
        <fullName evidence="9">Putative accessory gene regulator protein</fullName>
    </submittedName>
</protein>
<dbReference type="EMBL" id="CABHOF010000014">
    <property type="protein sequence ID" value="VUX62915.1"/>
    <property type="molecule type" value="Genomic_DNA"/>
</dbReference>
<sequence>MKCLSEKLTDYVVKTGVVSEESYAIYQYGFQIGIEMMSCFLVCFGIAVYLRMIPEFLVFTGSFMLLRTYAGGVHLNSFTRCFICSVFVQTLVLLISKQYTILLPVAWVIILGGSILIWGIAPVENINRELDTDEKVHCKRVTVKVLSGIIAFVLVCTLLGMDNMVSLISVTILIVLISQYIGIEKYKIEKKRRK</sequence>
<evidence type="ECO:0000313" key="10">
    <source>
        <dbReference type="Proteomes" id="UP000366766"/>
    </source>
</evidence>